<evidence type="ECO:0000256" key="1">
    <source>
        <dbReference type="ARBA" id="ARBA00022475"/>
    </source>
</evidence>
<evidence type="ECO:0000259" key="12">
    <source>
        <dbReference type="Pfam" id="PF04101"/>
    </source>
</evidence>
<feature type="binding site" evidence="10">
    <location>
        <position position="286"/>
    </location>
    <ligand>
        <name>UDP-N-acetyl-alpha-D-glucosamine</name>
        <dbReference type="ChEBI" id="CHEBI:57705"/>
    </ligand>
</feature>
<keyword evidence="1 10" id="KW-1003">Cell membrane</keyword>
<keyword evidence="5 10" id="KW-0133">Cell shape</keyword>
<dbReference type="InterPro" id="IPR006009">
    <property type="entry name" value="GlcNAc_MurG"/>
</dbReference>
<comment type="subcellular location">
    <subcellularLocation>
        <location evidence="10">Cell inner membrane</location>
        <topology evidence="10">Peripheral membrane protein</topology>
        <orientation evidence="10">Cytoplasmic side</orientation>
    </subcellularLocation>
</comment>
<evidence type="ECO:0000256" key="6">
    <source>
        <dbReference type="ARBA" id="ARBA00022984"/>
    </source>
</evidence>
<feature type="binding site" evidence="10">
    <location>
        <position position="165"/>
    </location>
    <ligand>
        <name>UDP-N-acetyl-alpha-D-glucosamine</name>
        <dbReference type="ChEBI" id="CHEBI:57705"/>
    </ligand>
</feature>
<dbReference type="GO" id="GO:0051991">
    <property type="term" value="F:UDP-N-acetyl-D-glucosamine:N-acetylmuramoyl-L-alanyl-D-glutamyl-meso-2,6-diaminopimelyl-D-alanyl-D-alanine-diphosphoundecaprenol 4-beta-N-acetylglucosaminlytransferase activity"/>
    <property type="evidence" value="ECO:0007669"/>
    <property type="project" value="RHEA"/>
</dbReference>
<keyword evidence="3 10" id="KW-0328">Glycosyltransferase</keyword>
<dbReference type="GO" id="GO:0051301">
    <property type="term" value="P:cell division"/>
    <property type="evidence" value="ECO:0007669"/>
    <property type="project" value="UniProtKB-KW"/>
</dbReference>
<dbReference type="GO" id="GO:0008360">
    <property type="term" value="P:regulation of cell shape"/>
    <property type="evidence" value="ECO:0007669"/>
    <property type="project" value="UniProtKB-KW"/>
</dbReference>
<dbReference type="InterPro" id="IPR004276">
    <property type="entry name" value="GlycoTrans_28_N"/>
</dbReference>
<evidence type="ECO:0000259" key="11">
    <source>
        <dbReference type="Pfam" id="PF03033"/>
    </source>
</evidence>
<evidence type="ECO:0000256" key="2">
    <source>
        <dbReference type="ARBA" id="ARBA00022618"/>
    </source>
</evidence>
<dbReference type="InterPro" id="IPR007235">
    <property type="entry name" value="Glyco_trans_28_C"/>
</dbReference>
<dbReference type="GO" id="GO:0005975">
    <property type="term" value="P:carbohydrate metabolic process"/>
    <property type="evidence" value="ECO:0007669"/>
    <property type="project" value="InterPro"/>
</dbReference>
<dbReference type="GO" id="GO:0050511">
    <property type="term" value="F:undecaprenyldiphospho-muramoylpentapeptide beta-N-acetylglucosaminyltransferase activity"/>
    <property type="evidence" value="ECO:0007669"/>
    <property type="project" value="UniProtKB-UniRule"/>
</dbReference>
<keyword evidence="10" id="KW-0997">Cell inner membrane</keyword>
<dbReference type="GO" id="GO:0071555">
    <property type="term" value="P:cell wall organization"/>
    <property type="evidence" value="ECO:0007669"/>
    <property type="project" value="UniProtKB-KW"/>
</dbReference>
<dbReference type="GO" id="GO:0005886">
    <property type="term" value="C:plasma membrane"/>
    <property type="evidence" value="ECO:0007669"/>
    <property type="project" value="UniProtKB-SubCell"/>
</dbReference>
<dbReference type="HAMAP" id="MF_00033">
    <property type="entry name" value="MurG"/>
    <property type="match status" value="1"/>
</dbReference>
<comment type="similarity">
    <text evidence="10">Belongs to the glycosyltransferase 28 family. MurG subfamily.</text>
</comment>
<feature type="domain" description="Glycosyl transferase family 28 C-terminal" evidence="12">
    <location>
        <begin position="179"/>
        <end position="343"/>
    </location>
</feature>
<keyword evidence="8 10" id="KW-0131">Cell cycle</keyword>
<evidence type="ECO:0000256" key="5">
    <source>
        <dbReference type="ARBA" id="ARBA00022960"/>
    </source>
</evidence>
<dbReference type="SUPFAM" id="SSF53756">
    <property type="entry name" value="UDP-Glycosyltransferase/glycogen phosphorylase"/>
    <property type="match status" value="1"/>
</dbReference>
<keyword evidence="2 10" id="KW-0132">Cell division</keyword>
<name>G4NPI0_CHLT4</name>
<sequence>MMKKINKIVLAVGGTGGHIIPALAARETFIHEDIEVLLLGKGLAHFLGDDSEVAYCDIPSGSPFSLRVNRMFSGAKQLYKGYVAALQKIRDFTPDLAIGFGSYHSLPAMLASIRSRIPLFLHEQNIVPGKVNKLFSRFAKGVGMSFAAAGEHFHCRAEEVFLPIRKLSEQIVFPGASPVICVVGGSQGAKILNDVVPKALARIRESYSNLYVHHIVGPKGDLQAVSQVYQDAGINHTVTAFDHNMLGVLQASDLVISRSGATMLNELLWVQVPAILIPYPGAYGHQEVNAKFFTHTVGGGTMILQKYLTEESLSKQVLLALDPATSENRRKAMLSAQQKKSFKSLYQFICESL</sequence>
<dbReference type="Pfam" id="PF04101">
    <property type="entry name" value="Glyco_tran_28_C"/>
    <property type="match status" value="1"/>
</dbReference>
<evidence type="ECO:0000256" key="3">
    <source>
        <dbReference type="ARBA" id="ARBA00022676"/>
    </source>
</evidence>
<dbReference type="Proteomes" id="UP000009287">
    <property type="component" value="Chromosome"/>
</dbReference>
<keyword evidence="9 10" id="KW-0961">Cell wall biogenesis/degradation</keyword>
<dbReference type="Pfam" id="PF03033">
    <property type="entry name" value="Glyco_transf_28"/>
    <property type="match status" value="1"/>
</dbReference>
<accession>G4NPI0</accession>
<dbReference type="AlphaFoldDB" id="G4NPI0"/>
<comment type="catalytic activity">
    <reaction evidence="10">
        <text>di-trans,octa-cis-undecaprenyl diphospho-N-acetyl-alpha-D-muramoyl-L-alanyl-D-glutamyl-meso-2,6-diaminopimeloyl-D-alanyl-D-alanine + UDP-N-acetyl-alpha-D-glucosamine = di-trans,octa-cis-undecaprenyl diphospho-[N-acetyl-alpha-D-glucosaminyl-(1-&gt;4)]-N-acetyl-alpha-D-muramoyl-L-alanyl-D-glutamyl-meso-2,6-diaminopimeloyl-D-alanyl-D-alanine + UDP + H(+)</text>
        <dbReference type="Rhea" id="RHEA:31227"/>
        <dbReference type="ChEBI" id="CHEBI:15378"/>
        <dbReference type="ChEBI" id="CHEBI:57705"/>
        <dbReference type="ChEBI" id="CHEBI:58223"/>
        <dbReference type="ChEBI" id="CHEBI:61387"/>
        <dbReference type="ChEBI" id="CHEBI:61388"/>
        <dbReference type="EC" id="2.4.1.227"/>
    </reaction>
</comment>
<keyword evidence="4 10" id="KW-0808">Transferase</keyword>
<organism evidence="13 14">
    <name type="scientific">Chlamydia trachomatis serovar A (strain A2497)</name>
    <dbReference type="NCBI Taxonomy" id="580047"/>
    <lineage>
        <taxon>Bacteria</taxon>
        <taxon>Pseudomonadati</taxon>
        <taxon>Chlamydiota</taxon>
        <taxon>Chlamydiia</taxon>
        <taxon>Chlamydiales</taxon>
        <taxon>Chlamydiaceae</taxon>
        <taxon>Chlamydia/Chlamydophila group</taxon>
        <taxon>Chlamydia</taxon>
    </lineage>
</organism>
<proteinExistence type="inferred from homology"/>
<comment type="caution">
    <text evidence="10">Lacks conserved residue(s) required for the propagation of feature annotation.</text>
</comment>
<evidence type="ECO:0000313" key="14">
    <source>
        <dbReference type="Proteomes" id="UP000009287"/>
    </source>
</evidence>
<dbReference type="Gene3D" id="3.40.50.2000">
    <property type="entry name" value="Glycogen Phosphorylase B"/>
    <property type="match status" value="2"/>
</dbReference>
<feature type="binding site" evidence="10">
    <location>
        <position position="186"/>
    </location>
    <ligand>
        <name>UDP-N-acetyl-alpha-D-glucosamine</name>
        <dbReference type="ChEBI" id="CHEBI:57705"/>
    </ligand>
</feature>
<comment type="pathway">
    <text evidence="10">Cell wall biogenesis; peptidoglycan biosynthesis.</text>
</comment>
<reference evidence="13 14" key="1">
    <citation type="journal article" date="2011" name="J. Exp. Med.">
        <title>A live-attenuated chlamydial vaccine protects against trachoma in nonhuman primates.</title>
        <authorList>
            <person name="Kari L."/>
            <person name="Whitmire W.M."/>
            <person name="Olivares-Zavaleta N."/>
            <person name="Goheen M.M."/>
            <person name="Taylor L.D."/>
            <person name="Carlson J.H."/>
            <person name="Sturdevant G.L."/>
            <person name="Lu C."/>
            <person name="Bakios L.E."/>
            <person name="Randall L.B."/>
            <person name="Parnell M.J."/>
            <person name="Zhong G."/>
            <person name="Caldwell H.D."/>
        </authorList>
    </citation>
    <scope>NUCLEOTIDE SEQUENCE [LARGE SCALE GENOMIC DNA]</scope>
    <source>
        <strain evidence="13 14">A2497</strain>
    </source>
</reference>
<dbReference type="PATRIC" id="fig|580047.4.peg.841"/>
<keyword evidence="7 10" id="KW-0472">Membrane</keyword>
<dbReference type="EMBL" id="CP002401">
    <property type="protein sequence ID" value="AEP35653.1"/>
    <property type="molecule type" value="Genomic_DNA"/>
</dbReference>
<evidence type="ECO:0000256" key="7">
    <source>
        <dbReference type="ARBA" id="ARBA00023136"/>
    </source>
</evidence>
<dbReference type="NCBIfam" id="TIGR01133">
    <property type="entry name" value="murG"/>
    <property type="match status" value="1"/>
</dbReference>
<dbReference type="PANTHER" id="PTHR21015:SF22">
    <property type="entry name" value="GLYCOSYLTRANSFERASE"/>
    <property type="match status" value="1"/>
</dbReference>
<comment type="function">
    <text evidence="10">Cell wall formation. Catalyzes the transfer of a GlcNAc subunit on undecaprenyl-pyrophosphoryl-MurNAc-pentapeptide (lipid intermediate I) to form undecaprenyl-pyrophosphoryl-MurNAc-(pentapeptide)GlcNAc (lipid intermediate II).</text>
</comment>
<evidence type="ECO:0000256" key="8">
    <source>
        <dbReference type="ARBA" id="ARBA00023306"/>
    </source>
</evidence>
<dbReference type="UniPathway" id="UPA00219"/>
<dbReference type="EC" id="2.4.1.227" evidence="10"/>
<dbReference type="GO" id="GO:0009252">
    <property type="term" value="P:peptidoglycan biosynthetic process"/>
    <property type="evidence" value="ECO:0007669"/>
    <property type="project" value="UniProtKB-UniRule"/>
</dbReference>
<evidence type="ECO:0000256" key="10">
    <source>
        <dbReference type="HAMAP-Rule" id="MF_00033"/>
    </source>
</evidence>
<protein>
    <recommendedName>
        <fullName evidence="10">UDP-N-acetylglucosamine--N-acetylmuramyl-(pentapeptide) pyrophosphoryl-undecaprenol N-acetylglucosamine transferase</fullName>
        <ecNumber evidence="10">2.4.1.227</ecNumber>
    </recommendedName>
    <alternativeName>
        <fullName evidence="10">Undecaprenyl-PP-MurNAc-pentapeptide-UDPGlcNAc GlcNAc transferase</fullName>
    </alternativeName>
</protein>
<dbReference type="CDD" id="cd03785">
    <property type="entry name" value="GT28_MurG"/>
    <property type="match status" value="1"/>
</dbReference>
<dbReference type="PANTHER" id="PTHR21015">
    <property type="entry name" value="UDP-N-ACETYLGLUCOSAMINE--N-ACETYLMURAMYL-(PENTAPEPTIDE) PYROPHOSPHORYL-UNDECAPRENOL N-ACETYLGLUCOSAMINE TRANSFERASE 1"/>
    <property type="match status" value="1"/>
</dbReference>
<dbReference type="KEGG" id="cra:CTO_0831"/>
<evidence type="ECO:0000256" key="4">
    <source>
        <dbReference type="ARBA" id="ARBA00022679"/>
    </source>
</evidence>
<feature type="domain" description="Glycosyltransferase family 28 N-terminal" evidence="11">
    <location>
        <begin position="8"/>
        <end position="143"/>
    </location>
</feature>
<feature type="binding site" evidence="10">
    <location>
        <position position="125"/>
    </location>
    <ligand>
        <name>UDP-N-acetyl-alpha-D-glucosamine</name>
        <dbReference type="ChEBI" id="CHEBI:57705"/>
    </ligand>
</feature>
<feature type="binding site" evidence="10">
    <location>
        <begin position="15"/>
        <end position="17"/>
    </location>
    <ligand>
        <name>UDP-N-acetyl-alpha-D-glucosamine</name>
        <dbReference type="ChEBI" id="CHEBI:57705"/>
    </ligand>
</feature>
<gene>
    <name evidence="10" type="primary">murG</name>
    <name evidence="13" type="ordered locus">CTO_0831</name>
</gene>
<keyword evidence="6 10" id="KW-0573">Peptidoglycan synthesis</keyword>
<evidence type="ECO:0000313" key="13">
    <source>
        <dbReference type="EMBL" id="AEP35653.1"/>
    </source>
</evidence>
<evidence type="ECO:0000256" key="9">
    <source>
        <dbReference type="ARBA" id="ARBA00023316"/>
    </source>
</evidence>